<proteinExistence type="predicted"/>
<dbReference type="Proteomes" id="UP000834106">
    <property type="component" value="Chromosome 2"/>
</dbReference>
<name>A0AAD2DMY0_9LAMI</name>
<evidence type="ECO:0000313" key="1">
    <source>
        <dbReference type="EMBL" id="CAI9757256.1"/>
    </source>
</evidence>
<accession>A0AAD2DMY0</accession>
<dbReference type="AlphaFoldDB" id="A0AAD2DMY0"/>
<protein>
    <submittedName>
        <fullName evidence="1">Uncharacterized protein</fullName>
    </submittedName>
</protein>
<reference evidence="1" key="1">
    <citation type="submission" date="2023-05" db="EMBL/GenBank/DDBJ databases">
        <authorList>
            <person name="Huff M."/>
        </authorList>
    </citation>
    <scope>NUCLEOTIDE SEQUENCE</scope>
</reference>
<sequence length="135" mass="15512">MQNSILMVTIGCVKISFFSMMMVKYFGLYVVPELGSESSLISTCPKFLIARFDWFVEYSKAFRLPFRPSLCVSFPYHFPRRHRYLDRRVVAELYMPVLPLRDGVGGAGAGADQSPISRHGVVYFSNPLLRIWEFS</sequence>
<keyword evidence="2" id="KW-1185">Reference proteome</keyword>
<gene>
    <name evidence="1" type="ORF">FPE_LOCUS4686</name>
</gene>
<evidence type="ECO:0000313" key="2">
    <source>
        <dbReference type="Proteomes" id="UP000834106"/>
    </source>
</evidence>
<organism evidence="1 2">
    <name type="scientific">Fraxinus pennsylvanica</name>
    <dbReference type="NCBI Taxonomy" id="56036"/>
    <lineage>
        <taxon>Eukaryota</taxon>
        <taxon>Viridiplantae</taxon>
        <taxon>Streptophyta</taxon>
        <taxon>Embryophyta</taxon>
        <taxon>Tracheophyta</taxon>
        <taxon>Spermatophyta</taxon>
        <taxon>Magnoliopsida</taxon>
        <taxon>eudicotyledons</taxon>
        <taxon>Gunneridae</taxon>
        <taxon>Pentapetalae</taxon>
        <taxon>asterids</taxon>
        <taxon>lamiids</taxon>
        <taxon>Lamiales</taxon>
        <taxon>Oleaceae</taxon>
        <taxon>Oleeae</taxon>
        <taxon>Fraxinus</taxon>
    </lineage>
</organism>
<dbReference type="EMBL" id="OU503037">
    <property type="protein sequence ID" value="CAI9757256.1"/>
    <property type="molecule type" value="Genomic_DNA"/>
</dbReference>